<evidence type="ECO:0000259" key="8">
    <source>
        <dbReference type="Pfam" id="PF00108"/>
    </source>
</evidence>
<keyword evidence="11" id="KW-1185">Reference proteome</keyword>
<proteinExistence type="inferred from homology"/>
<dbReference type="PANTHER" id="PTHR18919:SF107">
    <property type="entry name" value="ACETYL-COA ACETYLTRANSFERASE, CYTOSOLIC"/>
    <property type="match status" value="1"/>
</dbReference>
<dbReference type="CDD" id="cd00751">
    <property type="entry name" value="thiolase"/>
    <property type="match status" value="1"/>
</dbReference>
<dbReference type="PANTHER" id="PTHR18919">
    <property type="entry name" value="ACETYL-COA C-ACYLTRANSFERASE"/>
    <property type="match status" value="1"/>
</dbReference>
<dbReference type="InterPro" id="IPR020617">
    <property type="entry name" value="Thiolase_C"/>
</dbReference>
<keyword evidence="3 7" id="KW-0808">Transferase</keyword>
<dbReference type="InterPro" id="IPR002155">
    <property type="entry name" value="Thiolase"/>
</dbReference>
<dbReference type="Pfam" id="PF02803">
    <property type="entry name" value="Thiolase_C"/>
    <property type="match status" value="1"/>
</dbReference>
<dbReference type="GO" id="GO:0006635">
    <property type="term" value="P:fatty acid beta-oxidation"/>
    <property type="evidence" value="ECO:0007669"/>
    <property type="project" value="TreeGrafter"/>
</dbReference>
<dbReference type="Proteomes" id="UP000297454">
    <property type="component" value="Unassembled WGS sequence"/>
</dbReference>
<evidence type="ECO:0000256" key="2">
    <source>
        <dbReference type="ARBA" id="ARBA00012705"/>
    </source>
</evidence>
<feature type="active site" description="Proton acceptor" evidence="6">
    <location>
        <position position="363"/>
    </location>
</feature>
<feature type="active site" description="Acyl-thioester intermediate" evidence="6">
    <location>
        <position position="91"/>
    </location>
</feature>
<keyword evidence="4 7" id="KW-0012">Acyltransferase</keyword>
<dbReference type="InterPro" id="IPR020613">
    <property type="entry name" value="Thiolase_CS"/>
</dbReference>
<dbReference type="NCBIfam" id="TIGR01930">
    <property type="entry name" value="AcCoA-C-Actrans"/>
    <property type="match status" value="1"/>
</dbReference>
<dbReference type="Pfam" id="PF00108">
    <property type="entry name" value="Thiolase_N"/>
    <property type="match status" value="1"/>
</dbReference>
<evidence type="ECO:0000256" key="5">
    <source>
        <dbReference type="ARBA" id="ARBA00030755"/>
    </source>
</evidence>
<evidence type="ECO:0000256" key="6">
    <source>
        <dbReference type="PIRSR" id="PIRSR000429-1"/>
    </source>
</evidence>
<evidence type="ECO:0000259" key="9">
    <source>
        <dbReference type="Pfam" id="PF02803"/>
    </source>
</evidence>
<gene>
    <name evidence="10" type="ORF">EQF91_00315</name>
</gene>
<dbReference type="InterPro" id="IPR020616">
    <property type="entry name" value="Thiolase_N"/>
</dbReference>
<dbReference type="PIRSF" id="PIRSF000429">
    <property type="entry name" value="Ac-CoA_Ac_transf"/>
    <property type="match status" value="1"/>
</dbReference>
<comment type="caution">
    <text evidence="10">The sequence shown here is derived from an EMBL/GenBank/DDBJ whole genome shotgun (WGS) entry which is preliminary data.</text>
</comment>
<dbReference type="InterPro" id="IPR020610">
    <property type="entry name" value="Thiolase_AS"/>
</dbReference>
<name>A0A4R9C358_9FIRM</name>
<dbReference type="AlphaFoldDB" id="A0A4R9C358"/>
<evidence type="ECO:0000256" key="4">
    <source>
        <dbReference type="ARBA" id="ARBA00023315"/>
    </source>
</evidence>
<evidence type="ECO:0000256" key="1">
    <source>
        <dbReference type="ARBA" id="ARBA00010982"/>
    </source>
</evidence>
<organism evidence="10 11">
    <name type="scientific">Helcococcus ovis</name>
    <dbReference type="NCBI Taxonomy" id="72026"/>
    <lineage>
        <taxon>Bacteria</taxon>
        <taxon>Bacillati</taxon>
        <taxon>Bacillota</taxon>
        <taxon>Tissierellia</taxon>
        <taxon>Tissierellales</taxon>
        <taxon>Peptoniphilaceae</taxon>
        <taxon>Helcococcus</taxon>
    </lineage>
</organism>
<dbReference type="PROSITE" id="PS00737">
    <property type="entry name" value="THIOLASE_2"/>
    <property type="match status" value="1"/>
</dbReference>
<evidence type="ECO:0000256" key="3">
    <source>
        <dbReference type="ARBA" id="ARBA00022679"/>
    </source>
</evidence>
<reference evidence="10 11" key="1">
    <citation type="submission" date="2019-01" db="EMBL/GenBank/DDBJ databases">
        <title>Draft Genome Sequences of Helcococcus ovis Strains Isolated from the Uterus and Vagina of Dairy Cows with Metritis.</title>
        <authorList>
            <person name="Cunha F."/>
            <person name="Jeon S.J."/>
            <person name="Kutzer P."/>
            <person name="Galvao K.N."/>
        </authorList>
    </citation>
    <scope>NUCLEOTIDE SEQUENCE [LARGE SCALE GENOMIC DNA]</scope>
    <source>
        <strain evidence="10 11">KG-37</strain>
    </source>
</reference>
<dbReference type="InterPro" id="IPR016039">
    <property type="entry name" value="Thiolase-like"/>
</dbReference>
<dbReference type="Gene3D" id="3.40.47.10">
    <property type="match status" value="2"/>
</dbReference>
<dbReference type="PROSITE" id="PS00099">
    <property type="entry name" value="THIOLASE_3"/>
    <property type="match status" value="1"/>
</dbReference>
<sequence length="415" mass="45788">MKEKNRIVFLAGVRTPIGKFLGKFRSFTPQKLGEITLKEVINRSKINKDDIDEIIVGNVISTPTACNLASVIGLDLGLKNDFTAMTVNRICGSGLQSAINAYQELFFNKKKVIATGGIEIMSRAPFQLEEDSRFNPKKLGNIQILDANIESLRSASGTNSKIPNMGVTAENIAKKYDISRKLQDEYALNSHLKAIKSTLNGRLKEEMFSIEVIENGKKEIIEEDLQIRKDISIEKLQKLKPAFIENGTVTPGNSSSFNDGAVFEIMTTEKYARDNNLDIMAYFVDYSVVGVSPEMMGLGPVEAIKQLCKDNNLDLEKDVDYLEINEAFSAQVIGCLKELGISHSSDFYKNKFNVNGGALALGHPLGMSGARLINTMLYEFKNNPLKRYAIVSACIGGGQGIAILLENGYFNKNAK</sequence>
<feature type="domain" description="Thiolase N-terminal" evidence="8">
    <location>
        <begin position="8"/>
        <end position="268"/>
    </location>
</feature>
<dbReference type="SUPFAM" id="SSF53901">
    <property type="entry name" value="Thiolase-like"/>
    <property type="match status" value="2"/>
</dbReference>
<feature type="active site" description="Proton acceptor" evidence="6">
    <location>
        <position position="394"/>
    </location>
</feature>
<evidence type="ECO:0000313" key="10">
    <source>
        <dbReference type="EMBL" id="TFF67674.1"/>
    </source>
</evidence>
<protein>
    <recommendedName>
        <fullName evidence="2">acetyl-CoA C-acetyltransferase</fullName>
        <ecNumber evidence="2">2.3.1.9</ecNumber>
    </recommendedName>
    <alternativeName>
        <fullName evidence="5">Acetoacetyl-CoA thiolase</fullName>
    </alternativeName>
</protein>
<comment type="similarity">
    <text evidence="1 7">Belongs to the thiolase-like superfamily. Thiolase family.</text>
</comment>
<dbReference type="GO" id="GO:0003985">
    <property type="term" value="F:acetyl-CoA C-acetyltransferase activity"/>
    <property type="evidence" value="ECO:0007669"/>
    <property type="project" value="UniProtKB-EC"/>
</dbReference>
<accession>A0A4R9C358</accession>
<evidence type="ECO:0000313" key="11">
    <source>
        <dbReference type="Proteomes" id="UP000297454"/>
    </source>
</evidence>
<dbReference type="EC" id="2.3.1.9" evidence="2"/>
<feature type="domain" description="Thiolase C-terminal" evidence="9">
    <location>
        <begin position="278"/>
        <end position="406"/>
    </location>
</feature>
<dbReference type="EMBL" id="SCFR01000001">
    <property type="protein sequence ID" value="TFF67674.1"/>
    <property type="molecule type" value="Genomic_DNA"/>
</dbReference>
<evidence type="ECO:0000256" key="7">
    <source>
        <dbReference type="RuleBase" id="RU003557"/>
    </source>
</evidence>
<dbReference type="RefSeq" id="WP_134744078.1">
    <property type="nucleotide sequence ID" value="NZ_CP119762.1"/>
</dbReference>